<proteinExistence type="predicted"/>
<name>A0ACB6RR86_9PLEO</name>
<comment type="caution">
    <text evidence="1">The sequence shown here is derived from an EMBL/GenBank/DDBJ whole genome shotgun (WGS) entry which is preliminary data.</text>
</comment>
<dbReference type="EMBL" id="MU006734">
    <property type="protein sequence ID" value="KAF2623787.1"/>
    <property type="molecule type" value="Genomic_DNA"/>
</dbReference>
<evidence type="ECO:0000313" key="2">
    <source>
        <dbReference type="Proteomes" id="UP000799754"/>
    </source>
</evidence>
<organism evidence="1 2">
    <name type="scientific">Macroventuria anomochaeta</name>
    <dbReference type="NCBI Taxonomy" id="301207"/>
    <lineage>
        <taxon>Eukaryota</taxon>
        <taxon>Fungi</taxon>
        <taxon>Dikarya</taxon>
        <taxon>Ascomycota</taxon>
        <taxon>Pezizomycotina</taxon>
        <taxon>Dothideomycetes</taxon>
        <taxon>Pleosporomycetidae</taxon>
        <taxon>Pleosporales</taxon>
        <taxon>Pleosporineae</taxon>
        <taxon>Didymellaceae</taxon>
        <taxon>Macroventuria</taxon>
    </lineage>
</organism>
<accession>A0ACB6RR86</accession>
<dbReference type="Proteomes" id="UP000799754">
    <property type="component" value="Unassembled WGS sequence"/>
</dbReference>
<reference evidence="1" key="1">
    <citation type="journal article" date="2020" name="Stud. Mycol.">
        <title>101 Dothideomycetes genomes: a test case for predicting lifestyles and emergence of pathogens.</title>
        <authorList>
            <person name="Haridas S."/>
            <person name="Albert R."/>
            <person name="Binder M."/>
            <person name="Bloem J."/>
            <person name="Labutti K."/>
            <person name="Salamov A."/>
            <person name="Andreopoulos B."/>
            <person name="Baker S."/>
            <person name="Barry K."/>
            <person name="Bills G."/>
            <person name="Bluhm B."/>
            <person name="Cannon C."/>
            <person name="Castanera R."/>
            <person name="Culley D."/>
            <person name="Daum C."/>
            <person name="Ezra D."/>
            <person name="Gonzalez J."/>
            <person name="Henrissat B."/>
            <person name="Kuo A."/>
            <person name="Liang C."/>
            <person name="Lipzen A."/>
            <person name="Lutzoni F."/>
            <person name="Magnuson J."/>
            <person name="Mondo S."/>
            <person name="Nolan M."/>
            <person name="Ohm R."/>
            <person name="Pangilinan J."/>
            <person name="Park H.-J."/>
            <person name="Ramirez L."/>
            <person name="Alfaro M."/>
            <person name="Sun H."/>
            <person name="Tritt A."/>
            <person name="Yoshinaga Y."/>
            <person name="Zwiers L.-H."/>
            <person name="Turgeon B."/>
            <person name="Goodwin S."/>
            <person name="Spatafora J."/>
            <person name="Crous P."/>
            <person name="Grigoriev I."/>
        </authorList>
    </citation>
    <scope>NUCLEOTIDE SEQUENCE</scope>
    <source>
        <strain evidence="1">CBS 525.71</strain>
    </source>
</reference>
<evidence type="ECO:0000313" key="1">
    <source>
        <dbReference type="EMBL" id="KAF2623787.1"/>
    </source>
</evidence>
<protein>
    <submittedName>
        <fullName evidence="1">Glutathione S-transferase</fullName>
    </submittedName>
</protein>
<sequence length="225" mass="25707">MPELTLYRKDGACSFVPHALLRHLAIPFKAIVMREGPDGYEAADGSLTHAEYLNINPLGYVPVLIVDGEVITEMPAILTMIAHLAPDQEAGREMLGRTPLEKARVVEWMAWLSGSLHSLGFAAFWREYRFVEEHSECYPPVKEKGRKVIKQCFERIDKRLKGRNYAVGDAFTVVDFNLYLFWRWGNDIGFNMKERFPHYGLVLQNTEKLDSIRGAVREEGLSLYA</sequence>
<keyword evidence="2" id="KW-1185">Reference proteome</keyword>
<gene>
    <name evidence="1" type="ORF">BU25DRAFT_166960</name>
</gene>